<dbReference type="Proteomes" id="UP000268093">
    <property type="component" value="Unassembled WGS sequence"/>
</dbReference>
<dbReference type="InterPro" id="IPR004045">
    <property type="entry name" value="Glutathione_S-Trfase_N"/>
</dbReference>
<dbReference type="Gene3D" id="3.40.30.10">
    <property type="entry name" value="Glutaredoxin"/>
    <property type="match status" value="1"/>
</dbReference>
<dbReference type="EMBL" id="RBNI01000374">
    <property type="protein sequence ID" value="RUP51874.1"/>
    <property type="molecule type" value="Genomic_DNA"/>
</dbReference>
<proteinExistence type="predicted"/>
<dbReference type="InterPro" id="IPR036249">
    <property type="entry name" value="Thioredoxin-like_sf"/>
</dbReference>
<dbReference type="AlphaFoldDB" id="A0A433DLY1"/>
<dbReference type="SFLD" id="SFLDS00019">
    <property type="entry name" value="Glutathione_Transferase_(cytos"/>
    <property type="match status" value="1"/>
</dbReference>
<dbReference type="PANTHER" id="PTHR43968">
    <property type="match status" value="1"/>
</dbReference>
<gene>
    <name evidence="2" type="ORF">BC936DRAFT_144988</name>
</gene>
<protein>
    <submittedName>
        <fullName evidence="2">Thioredoxin-like protein</fullName>
    </submittedName>
</protein>
<evidence type="ECO:0000259" key="1">
    <source>
        <dbReference type="PROSITE" id="PS50404"/>
    </source>
</evidence>
<keyword evidence="3" id="KW-1185">Reference proteome</keyword>
<dbReference type="SFLD" id="SFLDG00358">
    <property type="entry name" value="Main_(cytGST)"/>
    <property type="match status" value="1"/>
</dbReference>
<dbReference type="OrthoDB" id="202840at2759"/>
<dbReference type="InterPro" id="IPR040079">
    <property type="entry name" value="Glutathione_S-Trfase"/>
</dbReference>
<dbReference type="PANTHER" id="PTHR43968:SF6">
    <property type="entry name" value="GLUTATHIONE S-TRANSFERASE OMEGA"/>
    <property type="match status" value="1"/>
</dbReference>
<dbReference type="FunFam" id="3.40.30.10:FF:000123">
    <property type="entry name" value="Glutathione transferase o1"/>
    <property type="match status" value="1"/>
</dbReference>
<sequence>MSRVRKDNVLVPMHWRSNQCLEITECWCEVDQFLRPNLSALRGKIDSARTAKEIDQLSHTIRPIRPTGTDPIKLYTARVCPYAQRANIALKEAGVEYEAIEIDLQNKPDWYKNINPETKVPSINIRGKNIAESLVIIELVADLYPESGLLPADPIKRAEIRFFIEYYSKISSLSYKVLGALNDKQAVKAIYDDILKGFKRPHRDLPTPRSTSSS</sequence>
<reference evidence="2 3" key="1">
    <citation type="journal article" date="2018" name="New Phytol.">
        <title>Phylogenomics of Endogonaceae and evolution of mycorrhizas within Mucoromycota.</title>
        <authorList>
            <person name="Chang Y."/>
            <person name="Desiro A."/>
            <person name="Na H."/>
            <person name="Sandor L."/>
            <person name="Lipzen A."/>
            <person name="Clum A."/>
            <person name="Barry K."/>
            <person name="Grigoriev I.V."/>
            <person name="Martin F.M."/>
            <person name="Stajich J.E."/>
            <person name="Smith M.E."/>
            <person name="Bonito G."/>
            <person name="Spatafora J.W."/>
        </authorList>
    </citation>
    <scope>NUCLEOTIDE SEQUENCE [LARGE SCALE GENOMIC DNA]</scope>
    <source>
        <strain evidence="2 3">GMNB39</strain>
    </source>
</reference>
<evidence type="ECO:0000313" key="3">
    <source>
        <dbReference type="Proteomes" id="UP000268093"/>
    </source>
</evidence>
<feature type="domain" description="GST N-terminal" evidence="1">
    <location>
        <begin position="70"/>
        <end position="148"/>
    </location>
</feature>
<organism evidence="2 3">
    <name type="scientific">Jimgerdemannia flammicorona</name>
    <dbReference type="NCBI Taxonomy" id="994334"/>
    <lineage>
        <taxon>Eukaryota</taxon>
        <taxon>Fungi</taxon>
        <taxon>Fungi incertae sedis</taxon>
        <taxon>Mucoromycota</taxon>
        <taxon>Mucoromycotina</taxon>
        <taxon>Endogonomycetes</taxon>
        <taxon>Endogonales</taxon>
        <taxon>Endogonaceae</taxon>
        <taxon>Jimgerdemannia</taxon>
    </lineage>
</organism>
<evidence type="ECO:0000313" key="2">
    <source>
        <dbReference type="EMBL" id="RUP51874.1"/>
    </source>
</evidence>
<dbReference type="InterPro" id="IPR005442">
    <property type="entry name" value="GST_omega"/>
</dbReference>
<accession>A0A433DLY1</accession>
<dbReference type="PROSITE" id="PS50404">
    <property type="entry name" value="GST_NTER"/>
    <property type="match status" value="1"/>
</dbReference>
<comment type="caution">
    <text evidence="2">The sequence shown here is derived from an EMBL/GenBank/DDBJ whole genome shotgun (WGS) entry which is preliminary data.</text>
</comment>
<dbReference type="Pfam" id="PF13417">
    <property type="entry name" value="GST_N_3"/>
    <property type="match status" value="1"/>
</dbReference>
<dbReference type="PROSITE" id="PS51354">
    <property type="entry name" value="GLUTAREDOXIN_2"/>
    <property type="match status" value="1"/>
</dbReference>
<dbReference type="GO" id="GO:0004364">
    <property type="term" value="F:glutathione transferase activity"/>
    <property type="evidence" value="ECO:0007669"/>
    <property type="project" value="InterPro"/>
</dbReference>
<name>A0A433DLY1_9FUNG</name>
<dbReference type="GO" id="GO:0005737">
    <property type="term" value="C:cytoplasm"/>
    <property type="evidence" value="ECO:0007669"/>
    <property type="project" value="InterPro"/>
</dbReference>
<dbReference type="PRINTS" id="PR01625">
    <property type="entry name" value="GSTRNSFRASEO"/>
</dbReference>
<dbReference type="SUPFAM" id="SSF52833">
    <property type="entry name" value="Thioredoxin-like"/>
    <property type="match status" value="1"/>
</dbReference>
<dbReference type="InterPro" id="IPR050983">
    <property type="entry name" value="GST_Omega/HSP26"/>
</dbReference>